<dbReference type="AlphaFoldDB" id="A0A9Q0DAK0"/>
<gene>
    <name evidence="2" type="ORF">NHX12_013678</name>
</gene>
<keyword evidence="3" id="KW-1185">Reference proteome</keyword>
<reference evidence="2" key="1">
    <citation type="submission" date="2022-07" db="EMBL/GenBank/DDBJ databases">
        <title>Chromosome-level genome of Muraenolepis orangiensis.</title>
        <authorList>
            <person name="Kim J."/>
        </authorList>
    </citation>
    <scope>NUCLEOTIDE SEQUENCE</scope>
    <source>
        <strain evidence="2">KU_S4_2022</strain>
        <tissue evidence="2">Muscle</tissue>
    </source>
</reference>
<feature type="non-terminal residue" evidence="2">
    <location>
        <position position="1"/>
    </location>
</feature>
<evidence type="ECO:0000313" key="2">
    <source>
        <dbReference type="EMBL" id="KAJ3584955.1"/>
    </source>
</evidence>
<evidence type="ECO:0000256" key="1">
    <source>
        <dbReference type="SAM" id="MobiDB-lite"/>
    </source>
</evidence>
<feature type="compositionally biased region" description="Polar residues" evidence="1">
    <location>
        <begin position="92"/>
        <end position="102"/>
    </location>
</feature>
<organism evidence="2 3">
    <name type="scientific">Muraenolepis orangiensis</name>
    <name type="common">Patagonian moray cod</name>
    <dbReference type="NCBI Taxonomy" id="630683"/>
    <lineage>
        <taxon>Eukaryota</taxon>
        <taxon>Metazoa</taxon>
        <taxon>Chordata</taxon>
        <taxon>Craniata</taxon>
        <taxon>Vertebrata</taxon>
        <taxon>Euteleostomi</taxon>
        <taxon>Actinopterygii</taxon>
        <taxon>Neopterygii</taxon>
        <taxon>Teleostei</taxon>
        <taxon>Neoteleostei</taxon>
        <taxon>Acanthomorphata</taxon>
        <taxon>Zeiogadaria</taxon>
        <taxon>Gadariae</taxon>
        <taxon>Gadiformes</taxon>
        <taxon>Muraenolepidoidei</taxon>
        <taxon>Muraenolepididae</taxon>
        <taxon>Muraenolepis</taxon>
    </lineage>
</organism>
<accession>A0A9Q0DAK0</accession>
<name>A0A9Q0DAK0_9TELE</name>
<dbReference type="Proteomes" id="UP001148018">
    <property type="component" value="Unassembled WGS sequence"/>
</dbReference>
<sequence>VPRRSGVCPLWEHGAALESVPCGNTGPLWSLSPVGTRGRSGVCPLWEHGAALESVPCGNTGPLWSLSPVGTRGRSGVCPLWEHGAALPCSSGDAQPGSNTGQPAFPHAQLHHP</sequence>
<feature type="region of interest" description="Disordered" evidence="1">
    <location>
        <begin position="89"/>
        <end position="113"/>
    </location>
</feature>
<dbReference type="EMBL" id="JANIIK010000118">
    <property type="protein sequence ID" value="KAJ3584955.1"/>
    <property type="molecule type" value="Genomic_DNA"/>
</dbReference>
<comment type="caution">
    <text evidence="2">The sequence shown here is derived from an EMBL/GenBank/DDBJ whole genome shotgun (WGS) entry which is preliminary data.</text>
</comment>
<protein>
    <submittedName>
        <fullName evidence="2">Uncharacterized protein</fullName>
    </submittedName>
</protein>
<evidence type="ECO:0000313" key="3">
    <source>
        <dbReference type="Proteomes" id="UP001148018"/>
    </source>
</evidence>
<proteinExistence type="predicted"/>
<feature type="non-terminal residue" evidence="2">
    <location>
        <position position="113"/>
    </location>
</feature>